<reference evidence="2 3" key="1">
    <citation type="submission" date="2016-12" db="EMBL/GenBank/DDBJ databases">
        <title>Real-Time Genomic Investigation Underlying the Public Health Response to a Shiga Toxin-Producing Escherichia Coli O26:H11 Outbreak in a Nursery.</title>
        <authorList>
            <person name="Ferdous M."/>
            <person name="Moran-Gilad J."/>
            <person name="Rossen J.W."/>
            <person name="Gdalevich M."/>
        </authorList>
    </citation>
    <scope>NUCLEOTIDE SEQUENCE [LARGE SCALE GENOMIC DNA]</scope>
    <source>
        <strain evidence="2 3">STEC 514-2</strain>
    </source>
</reference>
<name>A0A2A2CEU8_ECOLX</name>
<keyword evidence="1" id="KW-0812">Transmembrane</keyword>
<sequence>MQKYNQESLSAAMKESGLLIAKICACVIAGVVVIWGLVTGTETLLTALKTMHEQYDNSMCYIVCATGWFFLVLSNWLWITYSLYKARTGSTVGGGLQFMLLLSLLAECFSFFVIFWSLSHLDITDIQLLVMGITTLMLFLSLNVKVVVIINHVASGNSD</sequence>
<evidence type="ECO:0000313" key="3">
    <source>
        <dbReference type="Proteomes" id="UP000218543"/>
    </source>
</evidence>
<feature type="transmembrane region" description="Helical" evidence="1">
    <location>
        <begin position="59"/>
        <end position="78"/>
    </location>
</feature>
<gene>
    <name evidence="2" type="ORF">BTQ06_05630</name>
</gene>
<feature type="transmembrane region" description="Helical" evidence="1">
    <location>
        <begin position="20"/>
        <end position="38"/>
    </location>
</feature>
<protein>
    <submittedName>
        <fullName evidence="2">Uncharacterized protein</fullName>
    </submittedName>
</protein>
<keyword evidence="1" id="KW-0472">Membrane</keyword>
<feature type="transmembrane region" description="Helical" evidence="1">
    <location>
        <begin position="98"/>
        <end position="116"/>
    </location>
</feature>
<feature type="transmembrane region" description="Helical" evidence="1">
    <location>
        <begin position="128"/>
        <end position="150"/>
    </location>
</feature>
<dbReference type="Proteomes" id="UP000218543">
    <property type="component" value="Unassembled WGS sequence"/>
</dbReference>
<proteinExistence type="predicted"/>
<dbReference type="RefSeq" id="WP_095586013.1">
    <property type="nucleotide sequence ID" value="NZ_JAQEUM010000073.1"/>
</dbReference>
<evidence type="ECO:0000256" key="1">
    <source>
        <dbReference type="SAM" id="Phobius"/>
    </source>
</evidence>
<keyword evidence="1" id="KW-1133">Transmembrane helix</keyword>
<organism evidence="2 3">
    <name type="scientific">Escherichia coli</name>
    <dbReference type="NCBI Taxonomy" id="562"/>
    <lineage>
        <taxon>Bacteria</taxon>
        <taxon>Pseudomonadati</taxon>
        <taxon>Pseudomonadota</taxon>
        <taxon>Gammaproteobacteria</taxon>
        <taxon>Enterobacterales</taxon>
        <taxon>Enterobacteriaceae</taxon>
        <taxon>Escherichia</taxon>
    </lineage>
</organism>
<comment type="caution">
    <text evidence="2">The sequence shown here is derived from an EMBL/GenBank/DDBJ whole genome shotgun (WGS) entry which is preliminary data.</text>
</comment>
<dbReference type="EMBL" id="MRVZ01000014">
    <property type="protein sequence ID" value="PAU25344.1"/>
    <property type="molecule type" value="Genomic_DNA"/>
</dbReference>
<dbReference type="AlphaFoldDB" id="A0A2A2CEU8"/>
<evidence type="ECO:0000313" key="2">
    <source>
        <dbReference type="EMBL" id="PAU25344.1"/>
    </source>
</evidence>
<accession>A0A2A2CEU8</accession>